<evidence type="ECO:0000313" key="3">
    <source>
        <dbReference type="Proteomes" id="UP000000851"/>
    </source>
</evidence>
<evidence type="ECO:0000256" key="1">
    <source>
        <dbReference type="SAM" id="Phobius"/>
    </source>
</evidence>
<dbReference type="HOGENOM" id="CLU_1270396_0_0_11"/>
<dbReference type="InParanoid" id="C7Q5I9"/>
<dbReference type="Proteomes" id="UP000000851">
    <property type="component" value="Chromosome"/>
</dbReference>
<dbReference type="EMBL" id="CP001700">
    <property type="protein sequence ID" value="ACU77800.1"/>
    <property type="molecule type" value="Genomic_DNA"/>
</dbReference>
<evidence type="ECO:0000313" key="2">
    <source>
        <dbReference type="EMBL" id="ACU77800.1"/>
    </source>
</evidence>
<gene>
    <name evidence="2" type="ordered locus">Caci_8987</name>
</gene>
<keyword evidence="1" id="KW-0472">Membrane</keyword>
<protein>
    <submittedName>
        <fullName evidence="2">Uncharacterized protein</fullName>
    </submittedName>
</protein>
<sequence>MESMFCVTLNAMGAELTGALAGLIGAGLGAGAAIWGSLTAARTQLRLNQAQLQAAVAAEEIRIARVAYADFLRAGIQFELAWRSLLIGFREGASADELDRLYARVIEVEHNRWMFYSVVLLEAPESVVVLARELTAAYVELDIVGEAARRRLSAEKDGSTARWPDFDRASSKCGELTAKFAVGAKAERAAARDIEVVEPSQHTRRPLLARWPGHSNN</sequence>
<accession>C7Q5I9</accession>
<name>C7Q5I9_CATAD</name>
<proteinExistence type="predicted"/>
<keyword evidence="3" id="KW-1185">Reference proteome</keyword>
<dbReference type="KEGG" id="cai:Caci_8987"/>
<dbReference type="AlphaFoldDB" id="C7Q5I9"/>
<reference evidence="2 3" key="1">
    <citation type="journal article" date="2009" name="Stand. Genomic Sci.">
        <title>Complete genome sequence of Catenulispora acidiphila type strain (ID 139908).</title>
        <authorList>
            <person name="Copeland A."/>
            <person name="Lapidus A."/>
            <person name="Glavina Del Rio T."/>
            <person name="Nolan M."/>
            <person name="Lucas S."/>
            <person name="Chen F."/>
            <person name="Tice H."/>
            <person name="Cheng J.F."/>
            <person name="Bruce D."/>
            <person name="Goodwin L."/>
            <person name="Pitluck S."/>
            <person name="Mikhailova N."/>
            <person name="Pati A."/>
            <person name="Ivanova N."/>
            <person name="Mavromatis K."/>
            <person name="Chen A."/>
            <person name="Palaniappan K."/>
            <person name="Chain P."/>
            <person name="Land M."/>
            <person name="Hauser L."/>
            <person name="Chang Y.J."/>
            <person name="Jeffries C.D."/>
            <person name="Chertkov O."/>
            <person name="Brettin T."/>
            <person name="Detter J.C."/>
            <person name="Han C."/>
            <person name="Ali Z."/>
            <person name="Tindall B.J."/>
            <person name="Goker M."/>
            <person name="Bristow J."/>
            <person name="Eisen J.A."/>
            <person name="Markowitz V."/>
            <person name="Hugenholtz P."/>
            <person name="Kyrpides N.C."/>
            <person name="Klenk H.P."/>
        </authorList>
    </citation>
    <scope>NUCLEOTIDE SEQUENCE [LARGE SCALE GENOMIC DNA]</scope>
    <source>
        <strain evidence="3">DSM 44928 / JCM 14897 / NBRC 102108 / NRRL B-24433 / ID139908</strain>
    </source>
</reference>
<keyword evidence="1" id="KW-0812">Transmembrane</keyword>
<feature type="transmembrane region" description="Helical" evidence="1">
    <location>
        <begin position="20"/>
        <end position="41"/>
    </location>
</feature>
<keyword evidence="1" id="KW-1133">Transmembrane helix</keyword>
<organism evidence="2 3">
    <name type="scientific">Catenulispora acidiphila (strain DSM 44928 / JCM 14897 / NBRC 102108 / NRRL B-24433 / ID139908)</name>
    <dbReference type="NCBI Taxonomy" id="479433"/>
    <lineage>
        <taxon>Bacteria</taxon>
        <taxon>Bacillati</taxon>
        <taxon>Actinomycetota</taxon>
        <taxon>Actinomycetes</taxon>
        <taxon>Catenulisporales</taxon>
        <taxon>Catenulisporaceae</taxon>
        <taxon>Catenulispora</taxon>
    </lineage>
</organism>